<dbReference type="EMBL" id="FP929032">
    <property type="protein sequence ID" value="CBK62961.1"/>
    <property type="molecule type" value="Genomic_DNA"/>
</dbReference>
<gene>
    <name evidence="2" type="ORF">AL1_02690</name>
</gene>
<organism evidence="2 3">
    <name type="scientific">Alistipes shahii WAL 8301</name>
    <dbReference type="NCBI Taxonomy" id="717959"/>
    <lineage>
        <taxon>Bacteria</taxon>
        <taxon>Pseudomonadati</taxon>
        <taxon>Bacteroidota</taxon>
        <taxon>Bacteroidia</taxon>
        <taxon>Bacteroidales</taxon>
        <taxon>Rikenellaceae</taxon>
        <taxon>Alistipes</taxon>
    </lineage>
</organism>
<evidence type="ECO:0000313" key="2">
    <source>
        <dbReference type="EMBL" id="CBK62961.1"/>
    </source>
</evidence>
<keyword evidence="1" id="KW-0812">Transmembrane</keyword>
<evidence type="ECO:0000256" key="1">
    <source>
        <dbReference type="SAM" id="Phobius"/>
    </source>
</evidence>
<sequence>MDELGFTLAGFVVLGVLHYAVAIVFAVSEYRKWRPTGWIIPLAVVMFVAFSFIFPVVEHIVRPRMRACGVDRRIIRLKLVLAWSVPLLTSVGIKLCELFCNRVVPRDFSGELALCCCLSCGLLYLGLMLWVNVKLNALAEACPAKGAE</sequence>
<dbReference type="Proteomes" id="UP000008794">
    <property type="component" value="Chromosome"/>
</dbReference>
<keyword evidence="1" id="KW-1133">Transmembrane helix</keyword>
<feature type="transmembrane region" description="Helical" evidence="1">
    <location>
        <begin position="6"/>
        <end position="27"/>
    </location>
</feature>
<name>D4IJ49_9BACT</name>
<dbReference type="PATRIC" id="fig|717959.3.peg.1194"/>
<dbReference type="BioCyc" id="ASHA717959:AL1_RS01265-MONOMER"/>
<feature type="transmembrane region" description="Helical" evidence="1">
    <location>
        <begin position="81"/>
        <end position="100"/>
    </location>
</feature>
<accession>D4IJ49</accession>
<proteinExistence type="predicted"/>
<dbReference type="KEGG" id="ash:AL1_02690"/>
<dbReference type="AlphaFoldDB" id="D4IJ49"/>
<keyword evidence="1" id="KW-0472">Membrane</keyword>
<keyword evidence="3" id="KW-1185">Reference proteome</keyword>
<feature type="transmembrane region" description="Helical" evidence="1">
    <location>
        <begin position="39"/>
        <end position="61"/>
    </location>
</feature>
<reference evidence="2 3" key="1">
    <citation type="submission" date="2010-03" db="EMBL/GenBank/DDBJ databases">
        <title>The genome sequence of Alistipes shahii WAL 8301.</title>
        <authorList>
            <consortium name="metaHIT consortium -- http://www.metahit.eu/"/>
            <person name="Pajon A."/>
            <person name="Turner K."/>
            <person name="Parkhill J."/>
        </authorList>
    </citation>
    <scope>NUCLEOTIDE SEQUENCE [LARGE SCALE GENOMIC DNA]</scope>
    <source>
        <strain evidence="2 3">WAL 8301</strain>
    </source>
</reference>
<evidence type="ECO:0000313" key="3">
    <source>
        <dbReference type="Proteomes" id="UP000008794"/>
    </source>
</evidence>
<dbReference type="HOGENOM" id="CLU_1754990_0_0_10"/>
<feature type="transmembrane region" description="Helical" evidence="1">
    <location>
        <begin position="112"/>
        <end position="131"/>
    </location>
</feature>
<protein>
    <submittedName>
        <fullName evidence="2">Uncharacterized protein</fullName>
    </submittedName>
</protein>
<reference evidence="2 3" key="2">
    <citation type="submission" date="2010-03" db="EMBL/GenBank/DDBJ databases">
        <authorList>
            <person name="Pajon A."/>
        </authorList>
    </citation>
    <scope>NUCLEOTIDE SEQUENCE [LARGE SCALE GENOMIC DNA]</scope>
    <source>
        <strain evidence="2 3">WAL 8301</strain>
    </source>
</reference>